<dbReference type="Proteomes" id="UP001242313">
    <property type="component" value="Unassembled WGS sequence"/>
</dbReference>
<reference evidence="2 3" key="1">
    <citation type="submission" date="2023-07" db="EMBL/GenBank/DDBJ databases">
        <title>Genomic Encyclopedia of Type Strains, Phase IV (KMG-IV): sequencing the most valuable type-strain genomes for metagenomic binning, comparative biology and taxonomic classification.</title>
        <authorList>
            <person name="Goeker M."/>
        </authorList>
    </citation>
    <scope>NUCLEOTIDE SEQUENCE [LARGE SCALE GENOMIC DNA]</scope>
    <source>
        <strain evidence="2 3">DSM 19598</strain>
    </source>
</reference>
<evidence type="ECO:0000313" key="3">
    <source>
        <dbReference type="Proteomes" id="UP001242313"/>
    </source>
</evidence>
<accession>A0ABU0FYS5</accession>
<name>A0ABU0FYS5_9BACI</name>
<evidence type="ECO:0000256" key="1">
    <source>
        <dbReference type="SAM" id="MobiDB-lite"/>
    </source>
</evidence>
<comment type="caution">
    <text evidence="2">The sequence shown here is derived from an EMBL/GenBank/DDBJ whole genome shotgun (WGS) entry which is preliminary data.</text>
</comment>
<gene>
    <name evidence="2" type="ORF">J2S25_002698</name>
</gene>
<evidence type="ECO:0000313" key="2">
    <source>
        <dbReference type="EMBL" id="MDQ0414489.1"/>
    </source>
</evidence>
<protein>
    <submittedName>
        <fullName evidence="2">Uncharacterized protein</fullName>
    </submittedName>
</protein>
<sequence>MRKTGQKPPGLFLGLADNRFSLQTLAFLGATGEPPRRFAQTYSDSNRAYHHPNK</sequence>
<organism evidence="2 3">
    <name type="scientific">Mesobacillus stamsii</name>
    <dbReference type="NCBI Taxonomy" id="225347"/>
    <lineage>
        <taxon>Bacteria</taxon>
        <taxon>Bacillati</taxon>
        <taxon>Bacillota</taxon>
        <taxon>Bacilli</taxon>
        <taxon>Bacillales</taxon>
        <taxon>Bacillaceae</taxon>
        <taxon>Mesobacillus</taxon>
    </lineage>
</organism>
<keyword evidence="3" id="KW-1185">Reference proteome</keyword>
<feature type="region of interest" description="Disordered" evidence="1">
    <location>
        <begin position="34"/>
        <end position="54"/>
    </location>
</feature>
<proteinExistence type="predicted"/>
<dbReference type="EMBL" id="JAUSUN010000016">
    <property type="protein sequence ID" value="MDQ0414489.1"/>
    <property type="molecule type" value="Genomic_DNA"/>
</dbReference>